<feature type="region of interest" description="Disordered" evidence="1">
    <location>
        <begin position="69"/>
        <end position="88"/>
    </location>
</feature>
<keyword evidence="3" id="KW-1185">Reference proteome</keyword>
<sequence>MHRIYLELGPKKVFACSLDWPGWCRVDRTEEPAVDRLAEYAPRYRLIAERAGLVFEPGEPVVVERVKGSSTTDFGAPDAEPAADAEPFDPATAARDVALLRAAWALFDEAVAVTPEELRKGPRGGGRDRSKMVAHVTEAERGYARKLGVRHPPYTSVADREAMREELAGVLLEGGSGGWSCRYACRRIAWHVIDHLWEMEDRRSFS</sequence>
<gene>
    <name evidence="2" type="ORF">ACFSKW_11450</name>
</gene>
<dbReference type="RefSeq" id="WP_379572035.1">
    <property type="nucleotide sequence ID" value="NZ_JBHUFV010000016.1"/>
</dbReference>
<evidence type="ECO:0000313" key="3">
    <source>
        <dbReference type="Proteomes" id="UP001597368"/>
    </source>
</evidence>
<protein>
    <recommendedName>
        <fullName evidence="4">DinB family protein</fullName>
    </recommendedName>
</protein>
<accession>A0ABW4ST14</accession>
<evidence type="ECO:0000256" key="1">
    <source>
        <dbReference type="SAM" id="MobiDB-lite"/>
    </source>
</evidence>
<proteinExistence type="predicted"/>
<evidence type="ECO:0008006" key="4">
    <source>
        <dbReference type="Google" id="ProtNLM"/>
    </source>
</evidence>
<reference evidence="3" key="1">
    <citation type="journal article" date="2019" name="Int. J. Syst. Evol. Microbiol.">
        <title>The Global Catalogue of Microorganisms (GCM) 10K type strain sequencing project: providing services to taxonomists for standard genome sequencing and annotation.</title>
        <authorList>
            <consortium name="The Broad Institute Genomics Platform"/>
            <consortium name="The Broad Institute Genome Sequencing Center for Infectious Disease"/>
            <person name="Wu L."/>
            <person name="Ma J."/>
        </authorList>
    </citation>
    <scope>NUCLEOTIDE SEQUENCE [LARGE SCALE GENOMIC DNA]</scope>
    <source>
        <strain evidence="3">ICMP 6774ER</strain>
    </source>
</reference>
<comment type="caution">
    <text evidence="2">The sequence shown here is derived from an EMBL/GenBank/DDBJ whole genome shotgun (WGS) entry which is preliminary data.</text>
</comment>
<dbReference type="EMBL" id="JBHUFV010000016">
    <property type="protein sequence ID" value="MFD1932089.1"/>
    <property type="molecule type" value="Genomic_DNA"/>
</dbReference>
<organism evidence="2 3">
    <name type="scientific">Nonomuraea mangrovi</name>
    <dbReference type="NCBI Taxonomy" id="2316207"/>
    <lineage>
        <taxon>Bacteria</taxon>
        <taxon>Bacillati</taxon>
        <taxon>Actinomycetota</taxon>
        <taxon>Actinomycetes</taxon>
        <taxon>Streptosporangiales</taxon>
        <taxon>Streptosporangiaceae</taxon>
        <taxon>Nonomuraea</taxon>
    </lineage>
</organism>
<name>A0ABW4ST14_9ACTN</name>
<evidence type="ECO:0000313" key="2">
    <source>
        <dbReference type="EMBL" id="MFD1932089.1"/>
    </source>
</evidence>
<dbReference type="Proteomes" id="UP001597368">
    <property type="component" value="Unassembled WGS sequence"/>
</dbReference>